<dbReference type="InterPro" id="IPR035093">
    <property type="entry name" value="RelE/ParE_toxin_dom_sf"/>
</dbReference>
<gene>
    <name evidence="3" type="ORF">H3Z74_22875</name>
</gene>
<dbReference type="AlphaFoldDB" id="A0A7H0LR94"/>
<dbReference type="EMBL" id="CP061038">
    <property type="protein sequence ID" value="QNQ12197.1"/>
    <property type="molecule type" value="Genomic_DNA"/>
</dbReference>
<evidence type="ECO:0000256" key="1">
    <source>
        <dbReference type="ARBA" id="ARBA00006226"/>
    </source>
</evidence>
<proteinExistence type="inferred from homology"/>
<dbReference type="InterPro" id="IPR051803">
    <property type="entry name" value="TA_system_RelE-like_toxin"/>
</dbReference>
<sequence length="84" mass="9945">MVDLEAIDDYWMTYSEAAAGERADKIERAARFLTTMPRAGPALRREEVRKWRVGSTPYVLIYRVLAERIDVLRIHHGRQDWKRD</sequence>
<keyword evidence="2" id="KW-1277">Toxin-antitoxin system</keyword>
<evidence type="ECO:0000313" key="4">
    <source>
        <dbReference type="Proteomes" id="UP000516148"/>
    </source>
</evidence>
<dbReference type="Gene3D" id="3.30.2310.20">
    <property type="entry name" value="RelE-like"/>
    <property type="match status" value="1"/>
</dbReference>
<dbReference type="Proteomes" id="UP000516148">
    <property type="component" value="Chromosome"/>
</dbReference>
<protein>
    <submittedName>
        <fullName evidence="3">Type II toxin-antitoxin system RelE/ParE family toxin</fullName>
    </submittedName>
</protein>
<reference evidence="3 4" key="1">
    <citation type="submission" date="2020-09" db="EMBL/GenBank/DDBJ databases">
        <title>Sphingomonas sp., a new species isolated from pork steak.</title>
        <authorList>
            <person name="Heidler von Heilborn D."/>
        </authorList>
    </citation>
    <scope>NUCLEOTIDE SEQUENCE [LARGE SCALE GENOMIC DNA]</scope>
    <source>
        <strain evidence="4">S8-3T</strain>
    </source>
</reference>
<dbReference type="InterPro" id="IPR007712">
    <property type="entry name" value="RelE/ParE_toxin"/>
</dbReference>
<dbReference type="PANTHER" id="PTHR33755">
    <property type="entry name" value="TOXIN PARE1-RELATED"/>
    <property type="match status" value="1"/>
</dbReference>
<evidence type="ECO:0000256" key="2">
    <source>
        <dbReference type="ARBA" id="ARBA00022649"/>
    </source>
</evidence>
<dbReference type="KEGG" id="spap:H3Z74_22875"/>
<accession>A0A7H0LR94</accession>
<dbReference type="Pfam" id="PF05016">
    <property type="entry name" value="ParE_toxin"/>
    <property type="match status" value="1"/>
</dbReference>
<comment type="similarity">
    <text evidence="1">Belongs to the RelE toxin family.</text>
</comment>
<organism evidence="3 4">
    <name type="scientific">Sphingomonas alpina</name>
    <dbReference type="NCBI Taxonomy" id="653931"/>
    <lineage>
        <taxon>Bacteria</taxon>
        <taxon>Pseudomonadati</taxon>
        <taxon>Pseudomonadota</taxon>
        <taxon>Alphaproteobacteria</taxon>
        <taxon>Sphingomonadales</taxon>
        <taxon>Sphingomonadaceae</taxon>
        <taxon>Sphingomonas</taxon>
    </lineage>
</organism>
<evidence type="ECO:0000313" key="3">
    <source>
        <dbReference type="EMBL" id="QNQ12197.1"/>
    </source>
</evidence>
<dbReference type="PANTHER" id="PTHR33755:SF6">
    <property type="entry name" value="PLASMID STABILIZATION SYSTEM PROTEIN"/>
    <property type="match status" value="1"/>
</dbReference>
<name>A0A7H0LR94_9SPHN</name>
<keyword evidence="4" id="KW-1185">Reference proteome</keyword>